<evidence type="ECO:0000313" key="3">
    <source>
        <dbReference type="EMBL" id="RDH40855.1"/>
    </source>
</evidence>
<reference evidence="3 4" key="1">
    <citation type="journal article" date="2017" name="Int. J. Syst. Evol. Microbiol.">
        <title>Aquarickettsiella crustaci n. gen. n. sp. (Gammaproteobacteria: Legionellales: Coxiellaceae); a bacterial pathogen of the freshwater crustacean: Gammarus fossarum (Malacostraca: Amphipoda).</title>
        <authorList>
            <person name="Bojko J."/>
            <person name="Dunn A.M."/>
            <person name="Stebbing P.D."/>
            <person name="Van Aerle R."/>
            <person name="Bacela-Spychalska K."/>
            <person name="Bean T.P."/>
            <person name="Stentiford G.D."/>
        </authorList>
    </citation>
    <scope>NUCLEOTIDE SEQUENCE [LARGE SCALE GENOMIC DNA]</scope>
    <source>
        <strain evidence="3">RA15029</strain>
    </source>
</reference>
<comment type="caution">
    <text evidence="3">The sequence shown here is derived from an EMBL/GenBank/DDBJ whole genome shotgun (WGS) entry which is preliminary data.</text>
</comment>
<reference evidence="3 4" key="2">
    <citation type="journal article" date="2018" name="J. Invertebr. Pathol.">
        <title>'Candidatus Aquirickettsiella gammari' (Gammaproteobacteria: Legionellales: Coxiellaceae): A bacterial pathogen of the freshwater crustacean Gammarus fossarum (Malacostraca: Amphipoda).</title>
        <authorList>
            <person name="Bojko J."/>
            <person name="Dunn A.M."/>
            <person name="Stebbing P.D."/>
            <person name="van Aerle R."/>
            <person name="Bacela-Spychalska K."/>
            <person name="Bean T.P."/>
            <person name="Urrutia A."/>
            <person name="Stentiford G.D."/>
        </authorList>
    </citation>
    <scope>NUCLEOTIDE SEQUENCE [LARGE SCALE GENOMIC DNA]</scope>
    <source>
        <strain evidence="3">RA15029</strain>
    </source>
</reference>
<feature type="compositionally biased region" description="Basic and acidic residues" evidence="1">
    <location>
        <begin position="501"/>
        <end position="511"/>
    </location>
</feature>
<accession>A0A370CJ63</accession>
<feature type="domain" description="Anthrax toxin edema factor central" evidence="2">
    <location>
        <begin position="33"/>
        <end position="203"/>
    </location>
</feature>
<evidence type="ECO:0000256" key="1">
    <source>
        <dbReference type="SAM" id="MobiDB-lite"/>
    </source>
</evidence>
<keyword evidence="4" id="KW-1185">Reference proteome</keyword>
<sequence>MGATITNPRGFFSSKKENKKNYQLRLALGLNNKKQGIPEADLISLANYAREKNKVILFRPVEFIAKSLHEEKKYPTKDFNIKGKSASWGAWAGFIPIDQAYSKLASASIEQVQKYNKNVRACIKQGYAIATDLRITKKRYQELVALRIIFPQSQQEDNEFIALDCPTPAQDQLKLCYAKEINATSEYAIYTAEKQPFQVLADPNLKRPFIPDFDLLAIFNPWEDFGRENIRPNPDISYEKRLRKLSIRERINLAETEQDFYARELPNLGNITQQTLKTINEMNDALDKGPYLQCIHHSDDAGSPASNPKLNYPITVLLPQHFGIFSSSLLLIETPEQFVYFIECINPLGYRVEVNHLWEKSIQFAAKKSFNQKKVFFDLNQNKLNSADEMLTVIGLPVDKTWMHEIMRIFRLIIQAQINFQLEYVFEVIQACLMVNSRLLSLWCFGIELLLTKKLLTKNTLSSYLQFLNTLEDDTSGFRKIIQKLDKIQNTKPEQSESSADLEKIQYRLSP</sequence>
<evidence type="ECO:0000259" key="2">
    <source>
        <dbReference type="Pfam" id="PF03497"/>
    </source>
</evidence>
<protein>
    <recommendedName>
        <fullName evidence="2">Anthrax toxin edema factor central domain-containing protein</fullName>
    </recommendedName>
</protein>
<dbReference type="GO" id="GO:0008294">
    <property type="term" value="F:calcium- and calmodulin-responsive adenylate cyclase activity"/>
    <property type="evidence" value="ECO:0007669"/>
    <property type="project" value="InterPro"/>
</dbReference>
<evidence type="ECO:0000313" key="4">
    <source>
        <dbReference type="Proteomes" id="UP000226429"/>
    </source>
</evidence>
<dbReference type="Pfam" id="PF03497">
    <property type="entry name" value="Anthrax_toxA"/>
    <property type="match status" value="1"/>
</dbReference>
<dbReference type="EMBL" id="NMOS02000003">
    <property type="protein sequence ID" value="RDH40855.1"/>
    <property type="molecule type" value="Genomic_DNA"/>
</dbReference>
<dbReference type="AlphaFoldDB" id="A0A370CJ63"/>
<dbReference type="SUPFAM" id="SSF81298">
    <property type="entry name" value="Adenylylcyclase toxin (the edema factor)"/>
    <property type="match status" value="1"/>
</dbReference>
<dbReference type="InterPro" id="IPR035099">
    <property type="entry name" value="Anthrax_toxin_C-terminal"/>
</dbReference>
<organism evidence="3 4">
    <name type="scientific">Candidatus Aquirickettsiella gammari</name>
    <dbReference type="NCBI Taxonomy" id="2016198"/>
    <lineage>
        <taxon>Bacteria</taxon>
        <taxon>Pseudomonadati</taxon>
        <taxon>Pseudomonadota</taxon>
        <taxon>Gammaproteobacteria</taxon>
        <taxon>Legionellales</taxon>
        <taxon>Coxiellaceae</taxon>
        <taxon>Candidatus Aquirickettsiella</taxon>
    </lineage>
</organism>
<name>A0A370CJ63_9COXI</name>
<dbReference type="Proteomes" id="UP000226429">
    <property type="component" value="Unassembled WGS sequence"/>
</dbReference>
<feature type="region of interest" description="Disordered" evidence="1">
    <location>
        <begin position="492"/>
        <end position="511"/>
    </location>
</feature>
<dbReference type="GO" id="GO:0005576">
    <property type="term" value="C:extracellular region"/>
    <property type="evidence" value="ECO:0007669"/>
    <property type="project" value="InterPro"/>
</dbReference>
<dbReference type="InterPro" id="IPR037017">
    <property type="entry name" value="Anthrax_toxin_edema_cen_sf"/>
</dbReference>
<dbReference type="Gene3D" id="3.90.1760.10">
    <property type="entry name" value="Anthrax toxin, edema factor, central domain"/>
    <property type="match status" value="1"/>
</dbReference>
<proteinExistence type="predicted"/>
<dbReference type="Gene3D" id="3.30.70.1720">
    <property type="match status" value="1"/>
</dbReference>
<dbReference type="InterPro" id="IPR005165">
    <property type="entry name" value="Anthrax_toxin_edema_cen"/>
</dbReference>
<gene>
    <name evidence="3" type="ORF">CFE62_001620</name>
</gene>